<reference evidence="1 2" key="1">
    <citation type="submission" date="2024-02" db="EMBL/GenBank/DDBJ databases">
        <authorList>
            <person name="Chen Y."/>
            <person name="Shah S."/>
            <person name="Dougan E. K."/>
            <person name="Thang M."/>
            <person name="Chan C."/>
        </authorList>
    </citation>
    <scope>NUCLEOTIDE SEQUENCE [LARGE SCALE GENOMIC DNA]</scope>
</reference>
<keyword evidence="2" id="KW-1185">Reference proteome</keyword>
<accession>A0ABP0R712</accession>
<dbReference type="Gene3D" id="3.40.50.2000">
    <property type="entry name" value="Glycogen Phosphorylase B"/>
    <property type="match status" value="1"/>
</dbReference>
<evidence type="ECO:0000313" key="2">
    <source>
        <dbReference type="Proteomes" id="UP001642484"/>
    </source>
</evidence>
<comment type="caution">
    <text evidence="1">The sequence shown here is derived from an EMBL/GenBank/DDBJ whole genome shotgun (WGS) entry which is preliminary data.</text>
</comment>
<evidence type="ECO:0000313" key="1">
    <source>
        <dbReference type="EMBL" id="CAK9096362.1"/>
    </source>
</evidence>
<proteinExistence type="predicted"/>
<protein>
    <submittedName>
        <fullName evidence="1">Uncharacterized protein</fullName>
    </submittedName>
</protein>
<dbReference type="Proteomes" id="UP001642484">
    <property type="component" value="Unassembled WGS sequence"/>
</dbReference>
<sequence length="658" mass="72293">MQRSKSRRWSSSMPSRIVPWRCLRSRRPRRWRVILLSWLGHSPSRCLGRRGMEPAVIRGEKHMAARRLSLATLPTMNAVAELTFKQIKAKSSGPQALANSAWAFATSSIKHPPLFDAIARLSMETLSEFDQQELTNLSWAFAETRCRHLPLIEASSAALVNALEVRGMSEEEVARGGYAMAWAQDRHGRPDLSRALVSHFMVGARCHSMAWGLVIQDEEWRHHAPPNGAVTALEAMARTASFDFGRDEKVVPEGGASQLDRDSWVASMSGEVICFVFPGAAGHVNPSLPIARRLVQQGYQVEYVCSEALRAPIAATGATFRDVDFVVVPRAAGDVSSAREMIVVSTLQAYEDPGANAWALNFGSLAASKLIPIFVDFLRELAPKLLVYCPVLCSYAHLAASHLKIPDVSLLTASGPGFWDAAFTTHGGSAKQLCEAIGKNAANNKAVQEIRAFLGKPELKLNTSEPLICDYYTRLNLVTTIPSLADPLNDADAQFYREAGQDFHFIGPCLDEPGEGEKSEELELRRLWEEWSLGKGRSGAGGADGMTPDEASWYIFSLPLVHLLTAGARLAHEPHPSSFSEWLLCTTSDTLQEIQEAMAQKREIIYVSMGTVLTGDHPDHGWHGQSGTLLTGQQLCQAAPAHERWRSTESTAIPRFFG</sequence>
<organism evidence="1 2">
    <name type="scientific">Durusdinium trenchii</name>
    <dbReference type="NCBI Taxonomy" id="1381693"/>
    <lineage>
        <taxon>Eukaryota</taxon>
        <taxon>Sar</taxon>
        <taxon>Alveolata</taxon>
        <taxon>Dinophyceae</taxon>
        <taxon>Suessiales</taxon>
        <taxon>Symbiodiniaceae</taxon>
        <taxon>Durusdinium</taxon>
    </lineage>
</organism>
<dbReference type="EMBL" id="CAXAMN010025595">
    <property type="protein sequence ID" value="CAK9096362.1"/>
    <property type="molecule type" value="Genomic_DNA"/>
</dbReference>
<name>A0ABP0R712_9DINO</name>
<dbReference type="SUPFAM" id="SSF53756">
    <property type="entry name" value="UDP-Glycosyltransferase/glycogen phosphorylase"/>
    <property type="match status" value="1"/>
</dbReference>
<gene>
    <name evidence="1" type="ORF">CCMP2556_LOCUS45820</name>
</gene>